<sequence length="342" mass="39476">MGSRGYLSFIKNNPVYKNAEKDWHVELTDYTVFWFDLLVNPPAGVDYQKRISDQLRAYRKEVEECNDKRFVYFITSRDKVRFSTKKAPEYSWTKKEVIIHLEVGSKRKPKKVRLPALPELIGVQLPVIFDEGRFIGLWGPGQSYATGVSVHDFLMMHSINLGIDTEVLYVGSTDDPARRPLKRDHRGYSDSLYGISTAEKDIFVYYNLFKALFVTKESPYALHFMLGNSIIDEVQKQEEGLLLEHGLIHYFGAKSQEKSREQEYGRLREGMSRLKESYKIASINFHMEAATPTEYWTLYSSQVQSEHRHCFSLTLDGCQVKTGEAQSPFMQSSNTEPSVMKT</sequence>
<dbReference type="RefSeq" id="WP_177115006.1">
    <property type="nucleotide sequence ID" value="NZ_JACARF010000023.1"/>
</dbReference>
<evidence type="ECO:0000313" key="1">
    <source>
        <dbReference type="EMBL" id="NWE77702.1"/>
    </source>
</evidence>
<reference evidence="1 2" key="1">
    <citation type="submission" date="2020-04" db="EMBL/GenBank/DDBJ databases">
        <title>Molecular characterization of pseudomonads from Agaricus bisporus reveal novel blotch 2 pathogens in Western Europe.</title>
        <authorList>
            <person name="Taparia T."/>
            <person name="Krijger M."/>
            <person name="Haynes E."/>
            <person name="Elpinstone J.G."/>
            <person name="Noble R."/>
            <person name="Van Der Wolf J."/>
        </authorList>
    </citation>
    <scope>NUCLEOTIDE SEQUENCE [LARGE SCALE GENOMIC DNA]</scope>
    <source>
        <strain evidence="1 2">IPO3781</strain>
    </source>
</reference>
<accession>A0A7Y8FE41</accession>
<dbReference type="EMBL" id="JACARF010000023">
    <property type="protein sequence ID" value="NWE77702.1"/>
    <property type="molecule type" value="Genomic_DNA"/>
</dbReference>
<proteinExistence type="predicted"/>
<name>A0A7Y8FE41_9PSED</name>
<gene>
    <name evidence="1" type="ORF">HX828_19215</name>
</gene>
<organism evidence="1 2">
    <name type="scientific">Pseudomonas yamanorum</name>
    <dbReference type="NCBI Taxonomy" id="515393"/>
    <lineage>
        <taxon>Bacteria</taxon>
        <taxon>Pseudomonadati</taxon>
        <taxon>Pseudomonadota</taxon>
        <taxon>Gammaproteobacteria</taxon>
        <taxon>Pseudomonadales</taxon>
        <taxon>Pseudomonadaceae</taxon>
        <taxon>Pseudomonas</taxon>
    </lineage>
</organism>
<comment type="caution">
    <text evidence="1">The sequence shown here is derived from an EMBL/GenBank/DDBJ whole genome shotgun (WGS) entry which is preliminary data.</text>
</comment>
<dbReference type="Proteomes" id="UP000537188">
    <property type="component" value="Unassembled WGS sequence"/>
</dbReference>
<dbReference type="AlphaFoldDB" id="A0A7Y8FE41"/>
<evidence type="ECO:0000313" key="2">
    <source>
        <dbReference type="Proteomes" id="UP000537188"/>
    </source>
</evidence>
<protein>
    <submittedName>
        <fullName evidence="1">Uncharacterized protein</fullName>
    </submittedName>
</protein>